<dbReference type="SUPFAM" id="SSF53098">
    <property type="entry name" value="Ribonuclease H-like"/>
    <property type="match status" value="1"/>
</dbReference>
<reference evidence="4" key="1">
    <citation type="journal article" date="2015" name="Proc. Natl. Acad. Sci. U.S.A.">
        <title>Genome sequence of the Asian Tiger mosquito, Aedes albopictus, reveals insights into its biology, genetics, and evolution.</title>
        <authorList>
            <person name="Chen X.G."/>
            <person name="Jiang X."/>
            <person name="Gu J."/>
            <person name="Xu M."/>
            <person name="Wu Y."/>
            <person name="Deng Y."/>
            <person name="Zhang C."/>
            <person name="Bonizzoni M."/>
            <person name="Dermauw W."/>
            <person name="Vontas J."/>
            <person name="Armbruster P."/>
            <person name="Huang X."/>
            <person name="Yang Y."/>
            <person name="Zhang H."/>
            <person name="He W."/>
            <person name="Peng H."/>
            <person name="Liu Y."/>
            <person name="Wu K."/>
            <person name="Chen J."/>
            <person name="Lirakis M."/>
            <person name="Topalis P."/>
            <person name="Van Leeuwen T."/>
            <person name="Hall A.B."/>
            <person name="Jiang X."/>
            <person name="Thorpe C."/>
            <person name="Mueller R.L."/>
            <person name="Sun C."/>
            <person name="Waterhouse R.M."/>
            <person name="Yan G."/>
            <person name="Tu Z.J."/>
            <person name="Fang X."/>
            <person name="James A.A."/>
        </authorList>
    </citation>
    <scope>NUCLEOTIDE SEQUENCE [LARGE SCALE GENOMIC DNA]</scope>
    <source>
        <strain evidence="4">Foshan</strain>
    </source>
</reference>
<sequence>MARVLRFVANCRLKSQHKPSYIGPFTNGELLAAESRLIHIAQQDEYSRELHTLQTTELLPKSNALHKLLPWIDDRGIMRMRTRIAACQYATEDAKSPIILPRNHVNHETVINELRQKYQIARLRTCYAQVRRNCQRCKNERAVPNIPVMADLPPGRLEAFSRPFTHVGIDYFGPIEVVVGRRHEKRWGMLATCLTTRAIHIELVNSLSTDSCIMAIRNFVARRGQPRKIYSDRGTNFVGANRELQRLQTVINYDEMMREFTTEETEWVFNPPLAPHMGGSWERLIRTVKSNLMAICSTKTLTDEVLRNLLAEVENVVNSRPLTHVPLDNDSAPALTPNHFLLGSSCGSKPLVNLDDSARTLQQNMTTSQILANRYWKRWVADYLPEITRRSKWFQPVKPIATGDVVIIVDPRTPRNCWSKERVIATTPSRDGHTRSATVQTTTGIYERPTAKMAVLDVQRVEQCKKHPAHQDWRDDTEEGDDRPSTRHKLILDEKVLVAKVQVGALTVKATLQCKNLDEITDPEKLAAALKQQCEVDAPSASIHLRKGPAGTQITTIELPVEEVNNKATAIGKIRVGW</sequence>
<feature type="region of interest" description="Disordered" evidence="1">
    <location>
        <begin position="466"/>
        <end position="485"/>
    </location>
</feature>
<dbReference type="RefSeq" id="XP_062710317.1">
    <property type="nucleotide sequence ID" value="XM_062854333.1"/>
</dbReference>
<dbReference type="PANTHER" id="PTHR47331">
    <property type="entry name" value="PHD-TYPE DOMAIN-CONTAINING PROTEIN"/>
    <property type="match status" value="1"/>
</dbReference>
<dbReference type="Proteomes" id="UP000069940">
    <property type="component" value="Unassembled WGS sequence"/>
</dbReference>
<accession>A0ABM1YVB9</accession>
<dbReference type="Gene3D" id="3.30.420.10">
    <property type="entry name" value="Ribonuclease H-like superfamily/Ribonuclease H"/>
    <property type="match status" value="1"/>
</dbReference>
<dbReference type="Pfam" id="PF18701">
    <property type="entry name" value="DUF5641"/>
    <property type="match status" value="1"/>
</dbReference>
<dbReference type="InterPro" id="IPR012337">
    <property type="entry name" value="RNaseH-like_sf"/>
</dbReference>
<evidence type="ECO:0000256" key="1">
    <source>
        <dbReference type="SAM" id="MobiDB-lite"/>
    </source>
</evidence>
<dbReference type="PROSITE" id="PS50994">
    <property type="entry name" value="INTEGRASE"/>
    <property type="match status" value="1"/>
</dbReference>
<protein>
    <recommendedName>
        <fullName evidence="2">Integrase catalytic domain-containing protein</fullName>
    </recommendedName>
</protein>
<dbReference type="GeneID" id="134288698"/>
<feature type="domain" description="Integrase catalytic" evidence="2">
    <location>
        <begin position="159"/>
        <end position="345"/>
    </location>
</feature>
<proteinExistence type="predicted"/>
<keyword evidence="4" id="KW-1185">Reference proteome</keyword>
<dbReference type="EnsemblMetazoa" id="AALFPA23_012463.R17866">
    <property type="protein sequence ID" value="AALFPA23_012463.P17866"/>
    <property type="gene ID" value="AALFPA23_012463"/>
</dbReference>
<evidence type="ECO:0000313" key="4">
    <source>
        <dbReference type="Proteomes" id="UP000069940"/>
    </source>
</evidence>
<dbReference type="InterPro" id="IPR040676">
    <property type="entry name" value="DUF5641"/>
</dbReference>
<organism evidence="3 4">
    <name type="scientific">Aedes albopictus</name>
    <name type="common">Asian tiger mosquito</name>
    <name type="synonym">Stegomyia albopicta</name>
    <dbReference type="NCBI Taxonomy" id="7160"/>
    <lineage>
        <taxon>Eukaryota</taxon>
        <taxon>Metazoa</taxon>
        <taxon>Ecdysozoa</taxon>
        <taxon>Arthropoda</taxon>
        <taxon>Hexapoda</taxon>
        <taxon>Insecta</taxon>
        <taxon>Pterygota</taxon>
        <taxon>Neoptera</taxon>
        <taxon>Endopterygota</taxon>
        <taxon>Diptera</taxon>
        <taxon>Nematocera</taxon>
        <taxon>Culicoidea</taxon>
        <taxon>Culicidae</taxon>
        <taxon>Culicinae</taxon>
        <taxon>Aedini</taxon>
        <taxon>Aedes</taxon>
        <taxon>Stegomyia</taxon>
    </lineage>
</organism>
<evidence type="ECO:0000259" key="2">
    <source>
        <dbReference type="PROSITE" id="PS50994"/>
    </source>
</evidence>
<evidence type="ECO:0000313" key="3">
    <source>
        <dbReference type="EnsemblMetazoa" id="AALFPA23_012463.P17866"/>
    </source>
</evidence>
<dbReference type="InterPro" id="IPR036397">
    <property type="entry name" value="RNaseH_sf"/>
</dbReference>
<dbReference type="InterPro" id="IPR001584">
    <property type="entry name" value="Integrase_cat-core"/>
</dbReference>
<reference evidence="3" key="2">
    <citation type="submission" date="2025-05" db="UniProtKB">
        <authorList>
            <consortium name="EnsemblMetazoa"/>
        </authorList>
    </citation>
    <scope>IDENTIFICATION</scope>
    <source>
        <strain evidence="3">Foshan</strain>
    </source>
</reference>
<name>A0ABM1YVB9_AEDAL</name>